<dbReference type="Gene3D" id="3.20.20.30">
    <property type="entry name" value="Luciferase-like domain"/>
    <property type="match status" value="1"/>
</dbReference>
<dbReference type="CDD" id="cd01097">
    <property type="entry name" value="Tetrahydromethanopterin_reductase"/>
    <property type="match status" value="1"/>
</dbReference>
<keyword evidence="1" id="KW-0560">Oxidoreductase</keyword>
<dbReference type="NCBIfam" id="TIGR04024">
    <property type="entry name" value="F420_NP1902A"/>
    <property type="match status" value="1"/>
</dbReference>
<dbReference type="Proteomes" id="UP000011599">
    <property type="component" value="Unassembled WGS sequence"/>
</dbReference>
<protein>
    <submittedName>
        <fullName evidence="3">5,10-methylenetetrahydromethanopterin reductase</fullName>
    </submittedName>
</protein>
<dbReference type="InterPro" id="IPR036661">
    <property type="entry name" value="Luciferase-like_sf"/>
</dbReference>
<evidence type="ECO:0000313" key="4">
    <source>
        <dbReference type="Proteomes" id="UP000011599"/>
    </source>
</evidence>
<dbReference type="AlphaFoldDB" id="L9VL31"/>
<comment type="caution">
    <text evidence="3">The sequence shown here is derived from an EMBL/GenBank/DDBJ whole genome shotgun (WGS) entry which is preliminary data.</text>
</comment>
<dbReference type="GO" id="GO:0016705">
    <property type="term" value="F:oxidoreductase activity, acting on paired donors, with incorporation or reduction of molecular oxygen"/>
    <property type="evidence" value="ECO:0007669"/>
    <property type="project" value="InterPro"/>
</dbReference>
<proteinExistence type="predicted"/>
<dbReference type="Pfam" id="PF00296">
    <property type="entry name" value="Bac_luciferase"/>
    <property type="match status" value="1"/>
</dbReference>
<dbReference type="OrthoDB" id="194060at2157"/>
<organism evidence="3 4">
    <name type="scientific">Natronorubrum tibetense GA33</name>
    <dbReference type="NCBI Taxonomy" id="1114856"/>
    <lineage>
        <taxon>Archaea</taxon>
        <taxon>Methanobacteriati</taxon>
        <taxon>Methanobacteriota</taxon>
        <taxon>Stenosarchaea group</taxon>
        <taxon>Halobacteria</taxon>
        <taxon>Halobacteriales</taxon>
        <taxon>Natrialbaceae</taxon>
        <taxon>Natronorubrum</taxon>
    </lineage>
</organism>
<sequence length="332" mass="36398">MSDRDVFLPVGAQPTLGDLVEQAVTAEDLGYDRVWFPEGWGRDVVTPIATAAERTERIGLGTSIANVYSRSPTLLGQTAATLQEASDDRFRLGVGPSGPIVVENWHGEDFGNPLRRTRETIEIVRQVLSGEPVSYDGEYFTLEGFRLRFDPPETQVPIDAAALGPKAVELAGRFADGWHAVNYTRDGVTPRLEDLERGVELGERDPDEVRVTLSVCCCTLEDGDRARELVAQHIAFYIGGMGEFYRDNLVRQGYEDVANEIYDAWQDGDHGHATALVGDELIDQMGAAGTPSEAREQLSQFTDLEGVDAVNVSFPRGADPEEILETMRAVAP</sequence>
<name>L9VL31_9EURY</name>
<evidence type="ECO:0000313" key="3">
    <source>
        <dbReference type="EMBL" id="ELY37776.1"/>
    </source>
</evidence>
<reference evidence="3 4" key="1">
    <citation type="journal article" date="2014" name="PLoS Genet.">
        <title>Phylogenetically driven sequencing of extremely halophilic archaea reveals strategies for static and dynamic osmo-response.</title>
        <authorList>
            <person name="Becker E.A."/>
            <person name="Seitzer P.M."/>
            <person name="Tritt A."/>
            <person name="Larsen D."/>
            <person name="Krusor M."/>
            <person name="Yao A.I."/>
            <person name="Wu D."/>
            <person name="Madern D."/>
            <person name="Eisen J.A."/>
            <person name="Darling A.E."/>
            <person name="Facciotti M.T."/>
        </authorList>
    </citation>
    <scope>NUCLEOTIDE SEQUENCE [LARGE SCALE GENOMIC DNA]</scope>
    <source>
        <strain evidence="3 4">GA33</strain>
    </source>
</reference>
<dbReference type="PATRIC" id="fig|1114856.3.peg.4082"/>
<dbReference type="PANTHER" id="PTHR43244">
    <property type="match status" value="1"/>
</dbReference>
<feature type="domain" description="Luciferase-like" evidence="2">
    <location>
        <begin position="12"/>
        <end position="303"/>
    </location>
</feature>
<dbReference type="InterPro" id="IPR011251">
    <property type="entry name" value="Luciferase-like_dom"/>
</dbReference>
<gene>
    <name evidence="3" type="ORF">C496_19750</name>
</gene>
<dbReference type="eggNOG" id="arCOG02410">
    <property type="taxonomic scope" value="Archaea"/>
</dbReference>
<dbReference type="RefSeq" id="WP_006092081.1">
    <property type="nucleotide sequence ID" value="NZ_AOHW01000045.1"/>
</dbReference>
<dbReference type="PANTHER" id="PTHR43244:SF1">
    <property type="entry name" value="5,10-METHYLENETETRAHYDROMETHANOPTERIN REDUCTASE"/>
    <property type="match status" value="1"/>
</dbReference>
<keyword evidence="4" id="KW-1185">Reference proteome</keyword>
<dbReference type="EMBL" id="AOHW01000045">
    <property type="protein sequence ID" value="ELY37776.1"/>
    <property type="molecule type" value="Genomic_DNA"/>
</dbReference>
<dbReference type="STRING" id="1114856.GCA_000383975_04036"/>
<evidence type="ECO:0000259" key="2">
    <source>
        <dbReference type="Pfam" id="PF00296"/>
    </source>
</evidence>
<accession>L9VL31</accession>
<evidence type="ECO:0000256" key="1">
    <source>
        <dbReference type="ARBA" id="ARBA00023002"/>
    </source>
</evidence>
<dbReference type="InterPro" id="IPR050564">
    <property type="entry name" value="F420-G6PD/mer"/>
</dbReference>
<dbReference type="SUPFAM" id="SSF51679">
    <property type="entry name" value="Bacterial luciferase-like"/>
    <property type="match status" value="1"/>
</dbReference>
<dbReference type="InterPro" id="IPR023909">
    <property type="entry name" value="F420_NP1902A"/>
</dbReference>